<evidence type="ECO:0000256" key="1">
    <source>
        <dbReference type="SAM" id="MobiDB-lite"/>
    </source>
</evidence>
<dbReference type="InterPro" id="IPR007541">
    <property type="entry name" value="Uncharacterised_BSP"/>
</dbReference>
<sequence>MSAVSTEPTPSPLPVRPQEGPHRSKDEDRRKAGLKNGGKHDNDSITRPHPKPSFPTPKLRLSTLDLDHPGSNVFFSNWNPSKALSEAVDVVLSLLYQPTKNNHHIPACRSVTLFLQGMGGVAYTTGSDLDIDHKEIHFSLDYINGIPPARQKDEIQGVLVHEMVHCWQWNAVGTAPGGLIEGIADFVRLKAGLSPPHWKKEGGGQWDAGYQHTGYFLEWIESACGEDSVRKINLALKDKKYEEDGFWEQLFGKKVTLLWKEYEGSLFKEQKMVMKIQDEGENRSKSHETDWDDDIEMNGEGKKDSRFEGDGPVAKDRLNENRA</sequence>
<dbReference type="PANTHER" id="PTHR33321:SF12">
    <property type="entry name" value="PLANT BASIC SECRETORY PROTEIN (BSP) FAMILY PROTEIN"/>
    <property type="match status" value="1"/>
</dbReference>
<protein>
    <submittedName>
        <fullName evidence="2">Uncharacterized protein</fullName>
    </submittedName>
</protein>
<dbReference type="Pfam" id="PF04450">
    <property type="entry name" value="BSP"/>
    <property type="match status" value="1"/>
</dbReference>
<dbReference type="PANTHER" id="PTHR33321">
    <property type="match status" value="1"/>
</dbReference>
<dbReference type="OrthoDB" id="891726at2759"/>
<comment type="caution">
    <text evidence="2">The sequence shown here is derived from an EMBL/GenBank/DDBJ whole genome shotgun (WGS) entry which is preliminary data.</text>
</comment>
<reference evidence="2" key="1">
    <citation type="submission" date="2021-03" db="EMBL/GenBank/DDBJ databases">
        <authorList>
            <person name="Tagirdzhanova G."/>
        </authorList>
    </citation>
    <scope>NUCLEOTIDE SEQUENCE</scope>
</reference>
<feature type="region of interest" description="Disordered" evidence="1">
    <location>
        <begin position="278"/>
        <end position="323"/>
    </location>
</feature>
<proteinExistence type="predicted"/>
<organism evidence="2 3">
    <name type="scientific">Alectoria fallacina</name>
    <dbReference type="NCBI Taxonomy" id="1903189"/>
    <lineage>
        <taxon>Eukaryota</taxon>
        <taxon>Fungi</taxon>
        <taxon>Dikarya</taxon>
        <taxon>Ascomycota</taxon>
        <taxon>Pezizomycotina</taxon>
        <taxon>Lecanoromycetes</taxon>
        <taxon>OSLEUM clade</taxon>
        <taxon>Lecanoromycetidae</taxon>
        <taxon>Lecanorales</taxon>
        <taxon>Lecanorineae</taxon>
        <taxon>Parmeliaceae</taxon>
        <taxon>Alectoria</taxon>
    </lineage>
</organism>
<name>A0A8H3FQX2_9LECA</name>
<dbReference type="Proteomes" id="UP000664203">
    <property type="component" value="Unassembled WGS sequence"/>
</dbReference>
<keyword evidence="3" id="KW-1185">Reference proteome</keyword>
<dbReference type="AlphaFoldDB" id="A0A8H3FQX2"/>
<evidence type="ECO:0000313" key="3">
    <source>
        <dbReference type="Proteomes" id="UP000664203"/>
    </source>
</evidence>
<evidence type="ECO:0000313" key="2">
    <source>
        <dbReference type="EMBL" id="CAF9929517.1"/>
    </source>
</evidence>
<feature type="compositionally biased region" description="Basic and acidic residues" evidence="1">
    <location>
        <begin position="299"/>
        <end position="323"/>
    </location>
</feature>
<feature type="compositionally biased region" description="Basic and acidic residues" evidence="1">
    <location>
        <begin position="19"/>
        <end position="31"/>
    </location>
</feature>
<feature type="compositionally biased region" description="Basic and acidic residues" evidence="1">
    <location>
        <begin position="278"/>
        <end position="289"/>
    </location>
</feature>
<dbReference type="EMBL" id="CAJPDR010000269">
    <property type="protein sequence ID" value="CAF9929517.1"/>
    <property type="molecule type" value="Genomic_DNA"/>
</dbReference>
<accession>A0A8H3FQX2</accession>
<gene>
    <name evidence="2" type="ORF">ALECFALPRED_004343</name>
</gene>
<feature type="region of interest" description="Disordered" evidence="1">
    <location>
        <begin position="1"/>
        <end position="59"/>
    </location>
</feature>